<evidence type="ECO:0000256" key="11">
    <source>
        <dbReference type="ARBA" id="ARBA00023273"/>
    </source>
</evidence>
<dbReference type="GO" id="GO:0051480">
    <property type="term" value="P:regulation of cytosolic calcium ion concentration"/>
    <property type="evidence" value="ECO:0007669"/>
    <property type="project" value="TreeGrafter"/>
</dbReference>
<comment type="similarity">
    <text evidence="14">Belongs to the transient receptor (TC 1.A.4) family. STrpC subfamily.</text>
</comment>
<keyword evidence="3" id="KW-0106">Calcium</keyword>
<dbReference type="GO" id="GO:0015279">
    <property type="term" value="F:store-operated calcium channel activity"/>
    <property type="evidence" value="ECO:0007669"/>
    <property type="project" value="TreeGrafter"/>
</dbReference>
<dbReference type="GO" id="GO:0050877">
    <property type="term" value="P:nervous system process"/>
    <property type="evidence" value="ECO:0007669"/>
    <property type="project" value="UniProtKB-ARBA"/>
</dbReference>
<dbReference type="GO" id="GO:0030425">
    <property type="term" value="C:dendrite"/>
    <property type="evidence" value="ECO:0007669"/>
    <property type="project" value="UniProtKB-ARBA"/>
</dbReference>
<feature type="compositionally biased region" description="Low complexity" evidence="16">
    <location>
        <begin position="1029"/>
        <end position="1040"/>
    </location>
</feature>
<evidence type="ECO:0000259" key="18">
    <source>
        <dbReference type="SMART" id="SM01420"/>
    </source>
</evidence>
<evidence type="ECO:0000256" key="7">
    <source>
        <dbReference type="ARBA" id="ARBA00022989"/>
    </source>
</evidence>
<dbReference type="Pfam" id="PF00520">
    <property type="entry name" value="Ion_trans"/>
    <property type="match status" value="1"/>
</dbReference>
<feature type="transmembrane region" description="Helical" evidence="17">
    <location>
        <begin position="365"/>
        <end position="384"/>
    </location>
</feature>
<keyword evidence="8 15" id="KW-0040">ANK repeat</keyword>
<dbReference type="InterPro" id="IPR002110">
    <property type="entry name" value="Ankyrin_rpt"/>
</dbReference>
<evidence type="ECO:0000256" key="12">
    <source>
        <dbReference type="ARBA" id="ARBA00023303"/>
    </source>
</evidence>
<keyword evidence="20" id="KW-1185">Reference proteome</keyword>
<evidence type="ECO:0000256" key="15">
    <source>
        <dbReference type="PROSITE-ProRule" id="PRU00023"/>
    </source>
</evidence>
<dbReference type="OrthoDB" id="2373987at2759"/>
<proteinExistence type="inferred from homology"/>
<dbReference type="GO" id="GO:0070679">
    <property type="term" value="F:inositol 1,4,5 trisphosphate binding"/>
    <property type="evidence" value="ECO:0007669"/>
    <property type="project" value="TreeGrafter"/>
</dbReference>
<dbReference type="SMART" id="SM01420">
    <property type="entry name" value="TRP_2"/>
    <property type="match status" value="1"/>
</dbReference>
<keyword evidence="7 17" id="KW-1133">Transmembrane helix</keyword>
<dbReference type="PRINTS" id="PR01097">
    <property type="entry name" value="TRNSRECEPTRP"/>
</dbReference>
<accession>A0A9P0GYG5</accession>
<feature type="transmembrane region" description="Helical" evidence="17">
    <location>
        <begin position="500"/>
        <end position="521"/>
    </location>
</feature>
<feature type="transmembrane region" description="Helical" evidence="17">
    <location>
        <begin position="541"/>
        <end position="566"/>
    </location>
</feature>
<evidence type="ECO:0000256" key="10">
    <source>
        <dbReference type="ARBA" id="ARBA00023136"/>
    </source>
</evidence>
<feature type="compositionally biased region" description="Polar residues" evidence="16">
    <location>
        <begin position="964"/>
        <end position="974"/>
    </location>
</feature>
<dbReference type="InterPro" id="IPR005821">
    <property type="entry name" value="Ion_trans_dom"/>
</dbReference>
<dbReference type="PANTHER" id="PTHR10117">
    <property type="entry name" value="TRANSIENT RECEPTOR POTENTIAL CHANNEL"/>
    <property type="match status" value="1"/>
</dbReference>
<keyword evidence="6" id="KW-0677">Repeat</keyword>
<sequence>MEKDVDVESRITRKALIMPKLPNVLTLEEKKFLLAVERGDLGNVRRMLQKAYRKKTALDVNCMDSLGRGALTIAIDQENLEMVELLVVMGVETKDSLLHAINVEFVEAVELLLEHEELIHKDGEPYSWQKVDINTAMFTPDITPLILAAHRNNYEILKILLDRGATVPMPHDIKCGCDECIQKSEEDSLRHSLSRLNEYKALASPSLIALSSSDPLLTAFQLSWELRNLAFAEPECKSEYMDLRLQCQQFAVDLLHQSRNSQELAIILNHDPENPPYEEGEHMKLARLELAIQYKQKKFVSHPNIQQLLAAIWYEGVPGFRRKSSKEKIMITVRVAVLFPFYCMLYMIAPETHTGKLMRKPFMKFLIHASSYLFFLLLLILVSLRADDLVLEHFGSDSMKAYVIEKYEKQRGNPPTILEYAVLLYVIGFIFEETQEIFVEGIKSYLRNLWNFIDFTRNVLYTAVFLLRVASYFQQAAEIKNDPSTAYIRREEWYAFDPQLIAEGLFAAANIFSALKLVHLFSINPHLGPLQISLGRMVIDIVKFFFIYSLVLFAFACGLNQLLWYFSDLEKKKCYHLPNGEPDFDGAADACMKWRRFANVFESSQSLFWASFGMVDLSSFELTGIKTYTRFWGLLMFGSYSVINVIVLLNLLIAMMSNSYAMIDEHSDTEWKFARTKLWMSYFEETGTLPPPFNIFPKPKMFFKLLGLRKKDKMRRMSTKRRNREEKERDYRYTAVMRALVWRYVSAMHRKCDEAMVTEDDVNELKSDISSFRYEILEVLGKNGMDISSAERKEKAILGKKMKVWERRLMKDFKVAPISQEEDEDLELFAPPPENEGSLARFRRIAKLAVLDTNTIKWRQVVKSAQIASQIGRCHRKDSLKKQMNLQRAIEEARRITSKSPENLSRATTPVTPIMLPDLSGSEMMGLITGEKGKKIYALSPNITVKKITPTAATPTISIDPPKTNVTKETSSPAFSKLNKEEKDLIEFESAKASPVPSMKQSEDSSSSDSLDQILKDINISETDYSQDTITSPPIIVSPPLEESGSPGKKSIDSYIDPKRKTNVEDVLGEDWNLSEDEKSIEDIPKEDVISIPRPTSPIPKVLLKDPQSPKKSSLKGSPSRSPAPLELKSMSPSTPKQPKSPKRTPEPPKSPKSTSDPIESPTPISPPKKCSPTRKTPEPIDVEATVASPVKESVIRRSPSPIHTPESVEKETLDFKEVESSTEDVNKSIDGDIIANEQVSKTKEDTNTEEKVEKSSSELESEADAEVAALTQEGQSEYESKKTPEKVKSGPKHVVTFADEKEKLQTPPPVTSAMSPLALRNIQRVHTTKSQPKYGWL</sequence>
<keyword evidence="4" id="KW-0107">Calcium channel</keyword>
<evidence type="ECO:0000313" key="20">
    <source>
        <dbReference type="Proteomes" id="UP001153709"/>
    </source>
</evidence>
<dbReference type="InterPro" id="IPR036770">
    <property type="entry name" value="Ankyrin_rpt-contain_sf"/>
</dbReference>
<keyword evidence="11" id="KW-0966">Cell projection</keyword>
<name>A0A9P0GYG5_DIABA</name>
<keyword evidence="9" id="KW-0406">Ion transport</keyword>
<dbReference type="SUPFAM" id="SSF48403">
    <property type="entry name" value="Ankyrin repeat"/>
    <property type="match status" value="1"/>
</dbReference>
<feature type="region of interest" description="Disordered" evidence="16">
    <location>
        <begin position="1299"/>
        <end position="1318"/>
    </location>
</feature>
<dbReference type="Pfam" id="PF00023">
    <property type="entry name" value="Ank"/>
    <property type="match status" value="1"/>
</dbReference>
<dbReference type="PROSITE" id="PS50297">
    <property type="entry name" value="ANK_REP_REGION"/>
    <property type="match status" value="1"/>
</dbReference>
<keyword evidence="1" id="KW-0813">Transport</keyword>
<feature type="compositionally biased region" description="Low complexity" evidence="16">
    <location>
        <begin position="998"/>
        <end position="1010"/>
    </location>
</feature>
<evidence type="ECO:0000256" key="8">
    <source>
        <dbReference type="ARBA" id="ARBA00023043"/>
    </source>
</evidence>
<dbReference type="InterPro" id="IPR002153">
    <property type="entry name" value="TRPC_channel"/>
</dbReference>
<comment type="subcellular location">
    <subcellularLocation>
        <location evidence="13">Cell projection</location>
        <location evidence="13">Rhabdomere membrane</location>
        <topology evidence="13">Multi-pass membrane protein</topology>
    </subcellularLocation>
</comment>
<evidence type="ECO:0000256" key="17">
    <source>
        <dbReference type="SAM" id="Phobius"/>
    </source>
</evidence>
<dbReference type="GO" id="GO:0034703">
    <property type="term" value="C:cation channel complex"/>
    <property type="evidence" value="ECO:0007669"/>
    <property type="project" value="UniProtKB-ARBA"/>
</dbReference>
<dbReference type="GO" id="GO:0033583">
    <property type="term" value="C:rhabdomere membrane"/>
    <property type="evidence" value="ECO:0007669"/>
    <property type="project" value="UniProtKB-SubCell"/>
</dbReference>
<dbReference type="Gene3D" id="1.25.40.20">
    <property type="entry name" value="Ankyrin repeat-containing domain"/>
    <property type="match status" value="1"/>
</dbReference>
<feature type="compositionally biased region" description="Basic and acidic residues" evidence="16">
    <location>
        <begin position="1076"/>
        <end position="1089"/>
    </location>
</feature>
<evidence type="ECO:0000256" key="1">
    <source>
        <dbReference type="ARBA" id="ARBA00022448"/>
    </source>
</evidence>
<dbReference type="PANTHER" id="PTHR10117:SF47">
    <property type="entry name" value="TRANSIENT-RECEPTOR-POTENTIAL-LIKE PROTEIN"/>
    <property type="match status" value="1"/>
</dbReference>
<protein>
    <recommendedName>
        <fullName evidence="18">Transient receptor ion channel domain-containing protein</fullName>
    </recommendedName>
</protein>
<feature type="compositionally biased region" description="Basic and acidic residues" evidence="16">
    <location>
        <begin position="1207"/>
        <end position="1231"/>
    </location>
</feature>
<evidence type="ECO:0000256" key="4">
    <source>
        <dbReference type="ARBA" id="ARBA00022673"/>
    </source>
</evidence>
<keyword evidence="12" id="KW-0407">Ion channel</keyword>
<keyword evidence="3" id="KW-0109">Calcium transport</keyword>
<dbReference type="Pfam" id="PF08344">
    <property type="entry name" value="TRP_2"/>
    <property type="match status" value="1"/>
</dbReference>
<feature type="compositionally biased region" description="Basic and acidic residues" evidence="16">
    <location>
        <begin position="1279"/>
        <end position="1289"/>
    </location>
</feature>
<dbReference type="PROSITE" id="PS50088">
    <property type="entry name" value="ANK_REPEAT"/>
    <property type="match status" value="1"/>
</dbReference>
<organism evidence="19 20">
    <name type="scientific">Diabrotica balteata</name>
    <name type="common">Banded cucumber beetle</name>
    <dbReference type="NCBI Taxonomy" id="107213"/>
    <lineage>
        <taxon>Eukaryota</taxon>
        <taxon>Metazoa</taxon>
        <taxon>Ecdysozoa</taxon>
        <taxon>Arthropoda</taxon>
        <taxon>Hexapoda</taxon>
        <taxon>Insecta</taxon>
        <taxon>Pterygota</taxon>
        <taxon>Neoptera</taxon>
        <taxon>Endopterygota</taxon>
        <taxon>Coleoptera</taxon>
        <taxon>Polyphaga</taxon>
        <taxon>Cucujiformia</taxon>
        <taxon>Chrysomeloidea</taxon>
        <taxon>Chrysomelidae</taxon>
        <taxon>Galerucinae</taxon>
        <taxon>Diabroticina</taxon>
        <taxon>Diabroticites</taxon>
        <taxon>Diabrotica</taxon>
    </lineage>
</organism>
<feature type="compositionally biased region" description="Low complexity" evidence="16">
    <location>
        <begin position="1110"/>
        <end position="1138"/>
    </location>
</feature>
<evidence type="ECO:0000256" key="3">
    <source>
        <dbReference type="ARBA" id="ARBA00022568"/>
    </source>
</evidence>
<evidence type="ECO:0000256" key="6">
    <source>
        <dbReference type="ARBA" id="ARBA00022737"/>
    </source>
</evidence>
<evidence type="ECO:0000256" key="2">
    <source>
        <dbReference type="ARBA" id="ARBA00022475"/>
    </source>
</evidence>
<dbReference type="NCBIfam" id="TIGR00870">
    <property type="entry name" value="trp"/>
    <property type="match status" value="1"/>
</dbReference>
<dbReference type="InterPro" id="IPR013555">
    <property type="entry name" value="TRP_dom"/>
</dbReference>
<evidence type="ECO:0000256" key="9">
    <source>
        <dbReference type="ARBA" id="ARBA00023065"/>
    </source>
</evidence>
<reference evidence="19" key="1">
    <citation type="submission" date="2022-01" db="EMBL/GenBank/DDBJ databases">
        <authorList>
            <person name="King R."/>
        </authorList>
    </citation>
    <scope>NUCLEOTIDE SEQUENCE</scope>
</reference>
<evidence type="ECO:0000256" key="14">
    <source>
        <dbReference type="ARBA" id="ARBA00060916"/>
    </source>
</evidence>
<keyword evidence="10 17" id="KW-0472">Membrane</keyword>
<evidence type="ECO:0000256" key="13">
    <source>
        <dbReference type="ARBA" id="ARBA00043946"/>
    </source>
</evidence>
<evidence type="ECO:0000313" key="19">
    <source>
        <dbReference type="EMBL" id="CAH1237437.1"/>
    </source>
</evidence>
<feature type="region of interest" description="Disordered" evidence="16">
    <location>
        <begin position="953"/>
        <end position="1010"/>
    </location>
</feature>
<feature type="compositionally biased region" description="Basic and acidic residues" evidence="16">
    <location>
        <begin position="1050"/>
        <end position="1064"/>
    </location>
</feature>
<dbReference type="EMBL" id="OU898276">
    <property type="protein sequence ID" value="CAH1237437.1"/>
    <property type="molecule type" value="Genomic_DNA"/>
</dbReference>
<feature type="compositionally biased region" description="Basic and acidic residues" evidence="16">
    <location>
        <begin position="1241"/>
        <end position="1258"/>
    </location>
</feature>
<feature type="region of interest" description="Disordered" evidence="16">
    <location>
        <begin position="1022"/>
        <end position="1293"/>
    </location>
</feature>
<dbReference type="FunFam" id="1.25.40.20:FF:000221">
    <property type="entry name" value="Transient receptor potential-gamma protein"/>
    <property type="match status" value="1"/>
</dbReference>
<feature type="repeat" description="ANK" evidence="15">
    <location>
        <begin position="140"/>
        <end position="172"/>
    </location>
</feature>
<evidence type="ECO:0000256" key="5">
    <source>
        <dbReference type="ARBA" id="ARBA00022692"/>
    </source>
</evidence>
<feature type="compositionally biased region" description="Low complexity" evidence="16">
    <location>
        <begin position="953"/>
        <end position="962"/>
    </location>
</feature>
<dbReference type="SMART" id="SM00248">
    <property type="entry name" value="ANK"/>
    <property type="match status" value="2"/>
</dbReference>
<feature type="transmembrane region" description="Helical" evidence="17">
    <location>
        <begin position="631"/>
        <end position="656"/>
    </location>
</feature>
<feature type="domain" description="Transient receptor ion channel" evidence="18">
    <location>
        <begin position="175"/>
        <end position="237"/>
    </location>
</feature>
<dbReference type="Proteomes" id="UP001153709">
    <property type="component" value="Chromosome 1"/>
</dbReference>
<gene>
    <name evidence="19" type="ORF">DIABBA_LOCUS1887</name>
</gene>
<feature type="compositionally biased region" description="Basic and acidic residues" evidence="16">
    <location>
        <begin position="978"/>
        <end position="990"/>
    </location>
</feature>
<keyword evidence="2" id="KW-1003">Cell membrane</keyword>
<keyword evidence="5 17" id="KW-0812">Transmembrane</keyword>
<feature type="transmembrane region" description="Helical" evidence="17">
    <location>
        <begin position="331"/>
        <end position="349"/>
    </location>
</feature>
<evidence type="ECO:0000256" key="16">
    <source>
        <dbReference type="SAM" id="MobiDB-lite"/>
    </source>
</evidence>